<comment type="caution">
    <text evidence="1">The sequence shown here is derived from an EMBL/GenBank/DDBJ whole genome shotgun (WGS) entry which is preliminary data.</text>
</comment>
<dbReference type="EMBL" id="WJIE01000005">
    <property type="protein sequence ID" value="MRG94031.1"/>
    <property type="molecule type" value="Genomic_DNA"/>
</dbReference>
<reference evidence="1 2" key="1">
    <citation type="submission" date="2019-10" db="EMBL/GenBank/DDBJ databases">
        <title>A soil myxobacterium in the family Polyangiaceae.</title>
        <authorList>
            <person name="Li Y."/>
            <person name="Wang J."/>
        </authorList>
    </citation>
    <scope>NUCLEOTIDE SEQUENCE [LARGE SCALE GENOMIC DNA]</scope>
    <source>
        <strain evidence="1 2">DSM 14734</strain>
    </source>
</reference>
<dbReference type="Pfam" id="PF06041">
    <property type="entry name" value="DUF924"/>
    <property type="match status" value="1"/>
</dbReference>
<accession>A0A6N7PZA5</accession>
<sequence length="202" mass="22821">MSERDEIEKVLLAWFGAEADDATVVKRQSGLWFAKSDETDRFLRETFGDLVERALRGELSSWRATLRGRLALIVLCDQFTRNIFRGTPRAFAGDPLALAAAREMIAAGEDASLRPFERVFVYLPLEHAEDLAAQEEAVARFARLLGDAPGEARGYFDGFHDYAVRHRDVIQRFGRFPHRNVILGRASTDEEIVFLKEPGSSF</sequence>
<dbReference type="Proteomes" id="UP000440224">
    <property type="component" value="Unassembled WGS sequence"/>
</dbReference>
<gene>
    <name evidence="1" type="ORF">GF068_19215</name>
</gene>
<proteinExistence type="predicted"/>
<dbReference type="Gene3D" id="1.20.58.320">
    <property type="entry name" value="TPR-like"/>
    <property type="match status" value="1"/>
</dbReference>
<evidence type="ECO:0000313" key="2">
    <source>
        <dbReference type="Proteomes" id="UP000440224"/>
    </source>
</evidence>
<dbReference type="RefSeq" id="WP_153820866.1">
    <property type="nucleotide sequence ID" value="NZ_WJIE01000005.1"/>
</dbReference>
<dbReference type="Gene3D" id="1.25.40.10">
    <property type="entry name" value="Tetratricopeptide repeat domain"/>
    <property type="match status" value="1"/>
</dbReference>
<keyword evidence="2" id="KW-1185">Reference proteome</keyword>
<name>A0A6N7PZA5_9BACT</name>
<dbReference type="OrthoDB" id="7593450at2"/>
<dbReference type="InterPro" id="IPR011990">
    <property type="entry name" value="TPR-like_helical_dom_sf"/>
</dbReference>
<evidence type="ECO:0000313" key="1">
    <source>
        <dbReference type="EMBL" id="MRG94031.1"/>
    </source>
</evidence>
<organism evidence="1 2">
    <name type="scientific">Polyangium spumosum</name>
    <dbReference type="NCBI Taxonomy" id="889282"/>
    <lineage>
        <taxon>Bacteria</taxon>
        <taxon>Pseudomonadati</taxon>
        <taxon>Myxococcota</taxon>
        <taxon>Polyangia</taxon>
        <taxon>Polyangiales</taxon>
        <taxon>Polyangiaceae</taxon>
        <taxon>Polyangium</taxon>
    </lineage>
</organism>
<dbReference type="SUPFAM" id="SSF48452">
    <property type="entry name" value="TPR-like"/>
    <property type="match status" value="1"/>
</dbReference>
<dbReference type="InterPro" id="IPR010323">
    <property type="entry name" value="DUF924"/>
</dbReference>
<dbReference type="AlphaFoldDB" id="A0A6N7PZA5"/>
<protein>
    <submittedName>
        <fullName evidence="1">DUF924 family protein</fullName>
    </submittedName>
</protein>